<dbReference type="CDD" id="cd04213">
    <property type="entry name" value="CuRO_CcO_Caa3_II"/>
    <property type="match status" value="1"/>
</dbReference>
<dbReference type="GO" id="GO:0016491">
    <property type="term" value="F:oxidoreductase activity"/>
    <property type="evidence" value="ECO:0007669"/>
    <property type="project" value="InterPro"/>
</dbReference>
<dbReference type="GO" id="GO:0004129">
    <property type="term" value="F:cytochrome-c oxidase activity"/>
    <property type="evidence" value="ECO:0007669"/>
    <property type="project" value="UniProtKB-EC"/>
</dbReference>
<evidence type="ECO:0000256" key="16">
    <source>
        <dbReference type="PROSITE-ProRule" id="PRU00433"/>
    </source>
</evidence>
<organism evidence="20 21">
    <name type="scientific">Nitrosospira briensis</name>
    <dbReference type="NCBI Taxonomy" id="35799"/>
    <lineage>
        <taxon>Bacteria</taxon>
        <taxon>Pseudomonadati</taxon>
        <taxon>Pseudomonadota</taxon>
        <taxon>Betaproteobacteria</taxon>
        <taxon>Nitrosomonadales</taxon>
        <taxon>Nitrosomonadaceae</taxon>
        <taxon>Nitrosospira</taxon>
    </lineage>
</organism>
<evidence type="ECO:0000256" key="11">
    <source>
        <dbReference type="ARBA" id="ARBA00023008"/>
    </source>
</evidence>
<keyword evidence="8" id="KW-0249">Electron transport</keyword>
<evidence type="ECO:0000256" key="9">
    <source>
        <dbReference type="ARBA" id="ARBA00022989"/>
    </source>
</evidence>
<feature type="transmembrane region" description="Helical" evidence="17">
    <location>
        <begin position="58"/>
        <end position="83"/>
    </location>
</feature>
<evidence type="ECO:0000259" key="18">
    <source>
        <dbReference type="PROSITE" id="PS50857"/>
    </source>
</evidence>
<feature type="domain" description="Cytochrome c" evidence="19">
    <location>
        <begin position="262"/>
        <end position="352"/>
    </location>
</feature>
<comment type="similarity">
    <text evidence="2">Belongs to the cytochrome c oxidase subunit 2 family.</text>
</comment>
<evidence type="ECO:0000256" key="4">
    <source>
        <dbReference type="ARBA" id="ARBA00022617"/>
    </source>
</evidence>
<evidence type="ECO:0000256" key="1">
    <source>
        <dbReference type="ARBA" id="ARBA00004141"/>
    </source>
</evidence>
<dbReference type="SUPFAM" id="SSF49503">
    <property type="entry name" value="Cupredoxins"/>
    <property type="match status" value="1"/>
</dbReference>
<evidence type="ECO:0000256" key="15">
    <source>
        <dbReference type="ARBA" id="ARBA00047816"/>
    </source>
</evidence>
<evidence type="ECO:0000256" key="13">
    <source>
        <dbReference type="ARBA" id="ARBA00024688"/>
    </source>
</evidence>
<sequence length="352" mass="38170">MKTFKPGFYRGPDAPCAGRLIALAVVSTATMTGTATAGEAPLNYFLHSHGPASRPTMYLGWVLAGLSVAVCLIIALLLITAMLRKRPAADSRVIGQESGGLRWIYIGTGISTCILAGLVVYSLMVLNNVANPPTAPAITLTVTGYDWWWKIEYDHPESAKRFITANEIHVPVGQPVLLKLKSADVIHAFWVPKLAGKTQLIPGLINQKWIQADEAGIYSGQCSQFCGVGHAHMGFEVVAESANDFQKWQEEQLRTVSPSPAGRINAGYKLFLDRCAGCHTIRGTDAAGEHGPDLTHLNSRRRLAGGLLANTPDDLMDWITRAQKHKPGSRMPSMVLSDDERSVLALFLSTLD</sequence>
<feature type="transmembrane region" description="Helical" evidence="17">
    <location>
        <begin position="20"/>
        <end position="38"/>
    </location>
</feature>
<evidence type="ECO:0000313" key="20">
    <source>
        <dbReference type="EMBL" id="SFN62766.1"/>
    </source>
</evidence>
<dbReference type="NCBIfam" id="TIGR02866">
    <property type="entry name" value="CoxB"/>
    <property type="match status" value="1"/>
</dbReference>
<comment type="function">
    <text evidence="13">Subunits I and II form the functional core of the enzyme complex. Electrons originating in cytochrome c are transferred via heme a and Cu(A) to the binuclear center formed by heme a3 and Cu(B).</text>
</comment>
<dbReference type="Pfam" id="PF00116">
    <property type="entry name" value="COX2"/>
    <property type="match status" value="1"/>
</dbReference>
<dbReference type="AlphaFoldDB" id="A0A1I5AJT4"/>
<evidence type="ECO:0000256" key="12">
    <source>
        <dbReference type="ARBA" id="ARBA00023136"/>
    </source>
</evidence>
<evidence type="ECO:0000256" key="10">
    <source>
        <dbReference type="ARBA" id="ARBA00023004"/>
    </source>
</evidence>
<keyword evidence="21" id="KW-1185">Reference proteome</keyword>
<dbReference type="PROSITE" id="PS50857">
    <property type="entry name" value="COX2_CUA"/>
    <property type="match status" value="1"/>
</dbReference>
<evidence type="ECO:0000259" key="19">
    <source>
        <dbReference type="PROSITE" id="PS51007"/>
    </source>
</evidence>
<evidence type="ECO:0000256" key="8">
    <source>
        <dbReference type="ARBA" id="ARBA00022982"/>
    </source>
</evidence>
<dbReference type="InterPro" id="IPR036909">
    <property type="entry name" value="Cyt_c-like_dom_sf"/>
</dbReference>
<dbReference type="Gene3D" id="2.60.40.420">
    <property type="entry name" value="Cupredoxins - blue copper proteins"/>
    <property type="match status" value="1"/>
</dbReference>
<protein>
    <recommendedName>
        <fullName evidence="14">Cytochrome aa3 subunit 2</fullName>
    </recommendedName>
</protein>
<keyword evidence="4 16" id="KW-0349">Heme</keyword>
<keyword evidence="12 17" id="KW-0472">Membrane</keyword>
<keyword evidence="6 17" id="KW-0812">Transmembrane</keyword>
<dbReference type="GO" id="GO:0020037">
    <property type="term" value="F:heme binding"/>
    <property type="evidence" value="ECO:0007669"/>
    <property type="project" value="InterPro"/>
</dbReference>
<evidence type="ECO:0000256" key="17">
    <source>
        <dbReference type="SAM" id="Phobius"/>
    </source>
</evidence>
<dbReference type="InterPro" id="IPR008972">
    <property type="entry name" value="Cupredoxin"/>
</dbReference>
<feature type="transmembrane region" description="Helical" evidence="17">
    <location>
        <begin position="103"/>
        <end position="124"/>
    </location>
</feature>
<comment type="subcellular location">
    <subcellularLocation>
        <location evidence="1">Membrane</location>
        <topology evidence="1">Multi-pass membrane protein</topology>
    </subcellularLocation>
</comment>
<evidence type="ECO:0000313" key="21">
    <source>
        <dbReference type="Proteomes" id="UP000183107"/>
    </source>
</evidence>
<dbReference type="Proteomes" id="UP000183107">
    <property type="component" value="Unassembled WGS sequence"/>
</dbReference>
<dbReference type="OrthoDB" id="9773456at2"/>
<dbReference type="EMBL" id="FOVJ01000002">
    <property type="protein sequence ID" value="SFN62766.1"/>
    <property type="molecule type" value="Genomic_DNA"/>
</dbReference>
<dbReference type="PROSITE" id="PS00078">
    <property type="entry name" value="COX2"/>
    <property type="match status" value="1"/>
</dbReference>
<keyword evidence="5" id="KW-0679">Respiratory chain</keyword>
<keyword evidence="9 17" id="KW-1133">Transmembrane helix</keyword>
<dbReference type="GO" id="GO:0005507">
    <property type="term" value="F:copper ion binding"/>
    <property type="evidence" value="ECO:0007669"/>
    <property type="project" value="InterPro"/>
</dbReference>
<dbReference type="GO" id="GO:0042773">
    <property type="term" value="P:ATP synthesis coupled electron transport"/>
    <property type="evidence" value="ECO:0007669"/>
    <property type="project" value="TreeGrafter"/>
</dbReference>
<accession>A0A1I5AJT4</accession>
<keyword evidence="7 16" id="KW-0479">Metal-binding</keyword>
<comment type="catalytic activity">
    <reaction evidence="15">
        <text>4 Fe(II)-[cytochrome c] + O2 + 8 H(+)(in) = 4 Fe(III)-[cytochrome c] + 2 H2O + 4 H(+)(out)</text>
        <dbReference type="Rhea" id="RHEA:11436"/>
        <dbReference type="Rhea" id="RHEA-COMP:10350"/>
        <dbReference type="Rhea" id="RHEA-COMP:14399"/>
        <dbReference type="ChEBI" id="CHEBI:15377"/>
        <dbReference type="ChEBI" id="CHEBI:15378"/>
        <dbReference type="ChEBI" id="CHEBI:15379"/>
        <dbReference type="ChEBI" id="CHEBI:29033"/>
        <dbReference type="ChEBI" id="CHEBI:29034"/>
        <dbReference type="EC" id="7.1.1.9"/>
    </reaction>
</comment>
<evidence type="ECO:0000256" key="5">
    <source>
        <dbReference type="ARBA" id="ARBA00022660"/>
    </source>
</evidence>
<gene>
    <name evidence="20" type="ORF">SAMN05216386_1425</name>
</gene>
<evidence type="ECO:0000256" key="7">
    <source>
        <dbReference type="ARBA" id="ARBA00022723"/>
    </source>
</evidence>
<reference evidence="21" key="1">
    <citation type="submission" date="2016-10" db="EMBL/GenBank/DDBJ databases">
        <authorList>
            <person name="Varghese N."/>
        </authorList>
    </citation>
    <scope>NUCLEOTIDE SEQUENCE [LARGE SCALE GENOMIC DNA]</scope>
    <source>
        <strain evidence="21">Nsp8</strain>
    </source>
</reference>
<name>A0A1I5AJT4_9PROT</name>
<proteinExistence type="inferred from homology"/>
<dbReference type="InterPro" id="IPR002429">
    <property type="entry name" value="CcO_II-like_C"/>
</dbReference>
<evidence type="ECO:0000256" key="14">
    <source>
        <dbReference type="ARBA" id="ARBA00031399"/>
    </source>
</evidence>
<dbReference type="PANTHER" id="PTHR22888:SF9">
    <property type="entry name" value="CYTOCHROME C OXIDASE SUBUNIT 2"/>
    <property type="match status" value="1"/>
</dbReference>
<dbReference type="InterPro" id="IPR009056">
    <property type="entry name" value="Cyt_c-like_dom"/>
</dbReference>
<dbReference type="RefSeq" id="WP_083396698.1">
    <property type="nucleotide sequence ID" value="NZ_FOVJ01000002.1"/>
</dbReference>
<dbReference type="GO" id="GO:0016020">
    <property type="term" value="C:membrane"/>
    <property type="evidence" value="ECO:0007669"/>
    <property type="project" value="UniProtKB-SubCell"/>
</dbReference>
<keyword evidence="11" id="KW-0186">Copper</keyword>
<evidence type="ECO:0000256" key="6">
    <source>
        <dbReference type="ARBA" id="ARBA00022692"/>
    </source>
</evidence>
<dbReference type="SUPFAM" id="SSF46626">
    <property type="entry name" value="Cytochrome c"/>
    <property type="match status" value="1"/>
</dbReference>
<evidence type="ECO:0000256" key="3">
    <source>
        <dbReference type="ARBA" id="ARBA00022448"/>
    </source>
</evidence>
<evidence type="ECO:0000256" key="2">
    <source>
        <dbReference type="ARBA" id="ARBA00007866"/>
    </source>
</evidence>
<dbReference type="PROSITE" id="PS51007">
    <property type="entry name" value="CYTC"/>
    <property type="match status" value="1"/>
</dbReference>
<dbReference type="Pfam" id="PF00034">
    <property type="entry name" value="Cytochrom_C"/>
    <property type="match status" value="1"/>
</dbReference>
<feature type="domain" description="Cytochrome oxidase subunit II copper A binding" evidence="18">
    <location>
        <begin position="135"/>
        <end position="251"/>
    </location>
</feature>
<dbReference type="InterPro" id="IPR014222">
    <property type="entry name" value="Cyt_c_oxidase_su2"/>
</dbReference>
<dbReference type="PANTHER" id="PTHR22888">
    <property type="entry name" value="CYTOCHROME C OXIDASE, SUBUNIT II"/>
    <property type="match status" value="1"/>
</dbReference>
<dbReference type="InterPro" id="IPR045187">
    <property type="entry name" value="CcO_II"/>
</dbReference>
<dbReference type="InterPro" id="IPR001505">
    <property type="entry name" value="Copper_CuA"/>
</dbReference>
<keyword evidence="3" id="KW-0813">Transport</keyword>
<dbReference type="InterPro" id="IPR034236">
    <property type="entry name" value="CuRO_CcO_Caa3_II"/>
</dbReference>
<keyword evidence="10 16" id="KW-0408">Iron</keyword>